<feature type="domain" description="DUF4939" evidence="1">
    <location>
        <begin position="57"/>
        <end position="115"/>
    </location>
</feature>
<gene>
    <name evidence="2" type="ORF">PSTG_17384</name>
</gene>
<accession>A0A0L0UQ01</accession>
<dbReference type="Proteomes" id="UP000054564">
    <property type="component" value="Unassembled WGS sequence"/>
</dbReference>
<dbReference type="OrthoDB" id="2506111at2759"/>
<comment type="caution">
    <text evidence="2">The sequence shown here is derived from an EMBL/GenBank/DDBJ whole genome shotgun (WGS) entry which is preliminary data.</text>
</comment>
<name>A0A0L0UQ01_9BASI</name>
<reference evidence="3" key="1">
    <citation type="submission" date="2014-03" db="EMBL/GenBank/DDBJ databases">
        <title>The Genome Sequence of Puccinia striiformis f. sp. tritici PST-78.</title>
        <authorList>
            <consortium name="The Broad Institute Genome Sequencing Platform"/>
            <person name="Cuomo C."/>
            <person name="Hulbert S."/>
            <person name="Chen X."/>
            <person name="Walker B."/>
            <person name="Young S.K."/>
            <person name="Zeng Q."/>
            <person name="Gargeya S."/>
            <person name="Fitzgerald M."/>
            <person name="Haas B."/>
            <person name="Abouelleil A."/>
            <person name="Alvarado L."/>
            <person name="Arachchi H.M."/>
            <person name="Berlin A.M."/>
            <person name="Chapman S.B."/>
            <person name="Goldberg J."/>
            <person name="Griggs A."/>
            <person name="Gujja S."/>
            <person name="Hansen M."/>
            <person name="Howarth C."/>
            <person name="Imamovic A."/>
            <person name="Larimer J."/>
            <person name="McCowan C."/>
            <person name="Montmayeur A."/>
            <person name="Murphy C."/>
            <person name="Neiman D."/>
            <person name="Pearson M."/>
            <person name="Priest M."/>
            <person name="Roberts A."/>
            <person name="Saif S."/>
            <person name="Shea T."/>
            <person name="Sisk P."/>
            <person name="Sykes S."/>
            <person name="Wortman J."/>
            <person name="Nusbaum C."/>
            <person name="Birren B."/>
        </authorList>
    </citation>
    <scope>NUCLEOTIDE SEQUENCE [LARGE SCALE GENOMIC DNA]</scope>
    <source>
        <strain evidence="3">race PST-78</strain>
    </source>
</reference>
<dbReference type="AlphaFoldDB" id="A0A0L0UQ01"/>
<dbReference type="Pfam" id="PF16297">
    <property type="entry name" value="DUF4939"/>
    <property type="match status" value="1"/>
</dbReference>
<dbReference type="InterPro" id="IPR032549">
    <property type="entry name" value="DUF4939"/>
</dbReference>
<evidence type="ECO:0000259" key="1">
    <source>
        <dbReference type="Pfam" id="PF16297"/>
    </source>
</evidence>
<sequence length="144" mass="16403">MSKSELQKQFEDLMKVTTEERALRQQAEADRQVAEAGRKIAEAKLAEITDDSDGIKLALPDQFDGTRGDKAEVYTSQVGLYMAANRKKFCTDRLKVIFCISNLTGPANIWAQPYSRLLLAEQEVKFDEFFAAFRGMYFDTEKML</sequence>
<evidence type="ECO:0000313" key="2">
    <source>
        <dbReference type="EMBL" id="KNE89157.1"/>
    </source>
</evidence>
<organism evidence="2 3">
    <name type="scientific">Puccinia striiformis f. sp. tritici PST-78</name>
    <dbReference type="NCBI Taxonomy" id="1165861"/>
    <lineage>
        <taxon>Eukaryota</taxon>
        <taxon>Fungi</taxon>
        <taxon>Dikarya</taxon>
        <taxon>Basidiomycota</taxon>
        <taxon>Pucciniomycotina</taxon>
        <taxon>Pucciniomycetes</taxon>
        <taxon>Pucciniales</taxon>
        <taxon>Pucciniaceae</taxon>
        <taxon>Puccinia</taxon>
    </lineage>
</organism>
<evidence type="ECO:0000313" key="3">
    <source>
        <dbReference type="Proteomes" id="UP000054564"/>
    </source>
</evidence>
<dbReference type="EMBL" id="AJIL01000474">
    <property type="protein sequence ID" value="KNE89157.1"/>
    <property type="molecule type" value="Genomic_DNA"/>
</dbReference>
<keyword evidence="3" id="KW-1185">Reference proteome</keyword>
<proteinExistence type="predicted"/>
<protein>
    <recommendedName>
        <fullName evidence="1">DUF4939 domain-containing protein</fullName>
    </recommendedName>
</protein>